<reference evidence="2" key="1">
    <citation type="submission" date="2016-01" db="EMBL/GenBank/DDBJ databases">
        <title>Reference transcriptome for the parasite Schistocephalus solidus: insights into the molecular evolution of parasitism.</title>
        <authorList>
            <person name="Hebert F.O."/>
            <person name="Grambauer S."/>
            <person name="Barber I."/>
            <person name="Landry C.R."/>
            <person name="Aubin-Horth N."/>
        </authorList>
    </citation>
    <scope>NUCLEOTIDE SEQUENCE</scope>
</reference>
<evidence type="ECO:0000256" key="1">
    <source>
        <dbReference type="SAM" id="SignalP"/>
    </source>
</evidence>
<feature type="chain" id="PRO_5007050751" description="DUF5727 domain-containing protein" evidence="1">
    <location>
        <begin position="20"/>
        <end position="209"/>
    </location>
</feature>
<proteinExistence type="predicted"/>
<keyword evidence="1" id="KW-0732">Signal</keyword>
<gene>
    <name evidence="2" type="ORF">TR86883</name>
</gene>
<accession>A0A0X3NTM3</accession>
<name>A0A0X3NTM3_SCHSO</name>
<dbReference type="AlphaFoldDB" id="A0A0X3NTM3"/>
<protein>
    <recommendedName>
        <fullName evidence="3">DUF5727 domain-containing protein</fullName>
    </recommendedName>
</protein>
<dbReference type="EMBL" id="GEEE01020136">
    <property type="protein sequence ID" value="JAP43089.1"/>
    <property type="molecule type" value="Transcribed_RNA"/>
</dbReference>
<evidence type="ECO:0000313" key="2">
    <source>
        <dbReference type="EMBL" id="JAP43089.1"/>
    </source>
</evidence>
<feature type="signal peptide" evidence="1">
    <location>
        <begin position="1"/>
        <end position="19"/>
    </location>
</feature>
<organism evidence="2">
    <name type="scientific">Schistocephalus solidus</name>
    <name type="common">Tapeworm</name>
    <dbReference type="NCBI Taxonomy" id="70667"/>
    <lineage>
        <taxon>Eukaryota</taxon>
        <taxon>Metazoa</taxon>
        <taxon>Spiralia</taxon>
        <taxon>Lophotrochozoa</taxon>
        <taxon>Platyhelminthes</taxon>
        <taxon>Cestoda</taxon>
        <taxon>Eucestoda</taxon>
        <taxon>Diphyllobothriidea</taxon>
        <taxon>Diphyllobothriidae</taxon>
        <taxon>Schistocephalus</taxon>
    </lineage>
</organism>
<sequence>MAPIINFCLLTSLFCLSLSQTNELNIYREPGTILNYEDIIINFDDGVGFRKCIDQNELCCQVNNYRQTFTIPANTNIPTETKHIRVNAYTGTGAYIEINDAAPLKGLISLGRLHVQNNKVTKDTHFTAQFRVKGTTPQLELKNLKKETVVRLNGPMGSEPVICTFAANNDGGGETFKLNILPSTRTTSGSPTAIVGRTFVFLMLVKLVA</sequence>
<evidence type="ECO:0008006" key="3">
    <source>
        <dbReference type="Google" id="ProtNLM"/>
    </source>
</evidence>